<dbReference type="PANTHER" id="PTHR33064">
    <property type="entry name" value="POL PROTEIN"/>
    <property type="match status" value="1"/>
</dbReference>
<dbReference type="HOGENOM" id="CLU_830220_0_0_1"/>
<dbReference type="PROSITE" id="PS50878">
    <property type="entry name" value="RT_POL"/>
    <property type="match status" value="1"/>
</dbReference>
<dbReference type="InterPro" id="IPR043128">
    <property type="entry name" value="Rev_trsase/Diguanyl_cyclase"/>
</dbReference>
<evidence type="ECO:0000313" key="2">
    <source>
        <dbReference type="EMBL" id="CCA26207.1"/>
    </source>
</evidence>
<dbReference type="Pfam" id="PF00078">
    <property type="entry name" value="RVT_1"/>
    <property type="match status" value="1"/>
</dbReference>
<dbReference type="InterPro" id="IPR000477">
    <property type="entry name" value="RT_dom"/>
</dbReference>
<dbReference type="CDD" id="cd01647">
    <property type="entry name" value="RT_LTR"/>
    <property type="match status" value="1"/>
</dbReference>
<reference evidence="2" key="1">
    <citation type="journal article" date="2011" name="PLoS Biol.">
        <title>Gene gain and loss during evolution of obligate parasitism in the white rust pathogen of Arabidopsis thaliana.</title>
        <authorList>
            <person name="Kemen E."/>
            <person name="Gardiner A."/>
            <person name="Schultz-Larsen T."/>
            <person name="Kemen A.C."/>
            <person name="Balmuth A.L."/>
            <person name="Robert-Seilaniantz A."/>
            <person name="Bailey K."/>
            <person name="Holub E."/>
            <person name="Studholme D.J."/>
            <person name="Maclean D."/>
            <person name="Jones J.D."/>
        </authorList>
    </citation>
    <scope>NUCLEOTIDE SEQUENCE</scope>
</reference>
<evidence type="ECO:0000259" key="1">
    <source>
        <dbReference type="PROSITE" id="PS50878"/>
    </source>
</evidence>
<reference evidence="2" key="2">
    <citation type="submission" date="2011-02" db="EMBL/GenBank/DDBJ databases">
        <authorList>
            <person name="MacLean D."/>
        </authorList>
    </citation>
    <scope>NUCLEOTIDE SEQUENCE</scope>
</reference>
<dbReference type="InterPro" id="IPR051320">
    <property type="entry name" value="Viral_Replic_Matur_Polypro"/>
</dbReference>
<proteinExistence type="predicted"/>
<organism evidence="2">
    <name type="scientific">Albugo laibachii Nc14</name>
    <dbReference type="NCBI Taxonomy" id="890382"/>
    <lineage>
        <taxon>Eukaryota</taxon>
        <taxon>Sar</taxon>
        <taxon>Stramenopiles</taxon>
        <taxon>Oomycota</taxon>
        <taxon>Peronosporomycetes</taxon>
        <taxon>Albuginales</taxon>
        <taxon>Albuginaceae</taxon>
        <taxon>Albugo</taxon>
    </lineage>
</organism>
<dbReference type="InterPro" id="IPR043502">
    <property type="entry name" value="DNA/RNA_pol_sf"/>
</dbReference>
<dbReference type="SUPFAM" id="SSF56672">
    <property type="entry name" value="DNA/RNA polymerases"/>
    <property type="match status" value="1"/>
</dbReference>
<dbReference type="EMBL" id="FR824403">
    <property type="protein sequence ID" value="CCA26207.1"/>
    <property type="molecule type" value="Genomic_DNA"/>
</dbReference>
<dbReference type="Gene3D" id="3.30.70.270">
    <property type="match status" value="1"/>
</dbReference>
<dbReference type="AlphaFoldDB" id="F0WXL3"/>
<protein>
    <submittedName>
        <fullName evidence="2">Retrovirusrelated Pol polyprotein from transposon 297</fullName>
    </submittedName>
</protein>
<gene>
    <name evidence="2" type="primary">AlNc14C358G10964</name>
    <name evidence="2" type="ORF">ALNC14_123510</name>
</gene>
<dbReference type="PANTHER" id="PTHR33064:SF37">
    <property type="entry name" value="RIBONUCLEASE H"/>
    <property type="match status" value="1"/>
</dbReference>
<feature type="domain" description="Reverse transcriptase" evidence="1">
    <location>
        <begin position="1"/>
        <end position="316"/>
    </location>
</feature>
<accession>F0WXL3</accession>
<name>F0WXL3_9STRA</name>
<sequence length="318" mass="36289">MEDGLWEILLGKPLLKKVGIDVEQQLDNLAEDHKVLEVDFGIDKSLEEDGDMGLDEHLSILVADTALNVADNVVLSKLQPILNRYRSYFKSDMVTMDAARVAPFELEMKKHSQHIRSAQRRHSPLISTVMAEQVGDLLNAGYIYKNPNLRCIFACMPVRKPGVSKWRLTIDYREVNKLIIPKCGMMPTRLLDMKGKTRFKVLDLHIGFWQLPLHKSSSEILAFATDTGIYTPLRVPQRSMDSDLHFQGCMADCFRSLINVNFLIWIDDILLFADNDLECFEVLSKVSNIADDKKLRINVRKSKLFLSGVTWFGKVYNG</sequence>
<dbReference type="Gene3D" id="3.10.10.10">
    <property type="entry name" value="HIV Type 1 Reverse Transcriptase, subunit A, domain 1"/>
    <property type="match status" value="1"/>
</dbReference>